<dbReference type="Pfam" id="PF12833">
    <property type="entry name" value="HTH_18"/>
    <property type="match status" value="1"/>
</dbReference>
<reference evidence="6" key="1">
    <citation type="submission" date="2021-04" db="EMBL/GenBank/DDBJ databases">
        <authorList>
            <person name="Pira H."/>
            <person name="Risdian C."/>
            <person name="Wink J."/>
        </authorList>
    </citation>
    <scope>NUCLEOTIDE SEQUENCE</scope>
    <source>
        <strain evidence="6">WHY3</strain>
    </source>
</reference>
<dbReference type="AlphaFoldDB" id="A0A9X1F7U8"/>
<evidence type="ECO:0000313" key="7">
    <source>
        <dbReference type="Proteomes" id="UP001138894"/>
    </source>
</evidence>
<name>A0A9X1F7U8_9FLAO</name>
<dbReference type="Proteomes" id="UP001138894">
    <property type="component" value="Unassembled WGS sequence"/>
</dbReference>
<dbReference type="InterPro" id="IPR018060">
    <property type="entry name" value="HTH_AraC"/>
</dbReference>
<dbReference type="GO" id="GO:0003700">
    <property type="term" value="F:DNA-binding transcription factor activity"/>
    <property type="evidence" value="ECO:0007669"/>
    <property type="project" value="InterPro"/>
</dbReference>
<evidence type="ECO:0000256" key="3">
    <source>
        <dbReference type="ARBA" id="ARBA00023163"/>
    </source>
</evidence>
<keyword evidence="3" id="KW-0804">Transcription</keyword>
<sequence>MLVKILSIINIIIAVQAIFLVFHFFFKRKGEKILNILLGLLCFCFAILSIRTCYHLNSFLGIETLLLRVSLHVAWFIGPLLFLYVLFYEGKLNKRIVFFNTTPYVFIALFDIIFNRHDYIIDLQNLFIIQIIIYLMLIIRHCFKNYRRAKQFYSWILPSLFTMSFLISFYLVSILCRNFGIDFFSNGLMRNFKSLLVIPVFYIAYKEMNSTNEFGIKPKKYKTSPLSREKREMYLKKIEKIMREEKLFLNKNLTLQIFSKLIGIQSKYISQVINQNLDLSFSEYLLQYRIEEVKKNLFDPKKANLTIYGIAQDSGFSSNSRFNYLFKKDTGLTPKQFRTQKR</sequence>
<evidence type="ECO:0000256" key="1">
    <source>
        <dbReference type="ARBA" id="ARBA00023015"/>
    </source>
</evidence>
<evidence type="ECO:0000313" key="6">
    <source>
        <dbReference type="EMBL" id="MBV7268814.1"/>
    </source>
</evidence>
<feature type="transmembrane region" description="Helical" evidence="4">
    <location>
        <begin position="33"/>
        <end position="50"/>
    </location>
</feature>
<keyword evidence="2" id="KW-0238">DNA-binding</keyword>
<feature type="domain" description="HTH araC/xylS-type" evidence="5">
    <location>
        <begin position="239"/>
        <end position="340"/>
    </location>
</feature>
<keyword evidence="4" id="KW-0472">Membrane</keyword>
<feature type="transmembrane region" description="Helical" evidence="4">
    <location>
        <begin position="6"/>
        <end position="26"/>
    </location>
</feature>
<evidence type="ECO:0000256" key="4">
    <source>
        <dbReference type="SAM" id="Phobius"/>
    </source>
</evidence>
<dbReference type="GO" id="GO:0043565">
    <property type="term" value="F:sequence-specific DNA binding"/>
    <property type="evidence" value="ECO:0007669"/>
    <property type="project" value="InterPro"/>
</dbReference>
<evidence type="ECO:0000259" key="5">
    <source>
        <dbReference type="PROSITE" id="PS01124"/>
    </source>
</evidence>
<keyword evidence="7" id="KW-1185">Reference proteome</keyword>
<feature type="transmembrane region" description="Helical" evidence="4">
    <location>
        <begin position="126"/>
        <end position="143"/>
    </location>
</feature>
<organism evidence="6 7">
    <name type="scientific">Winogradskyella luteola</name>
    <dbReference type="NCBI Taxonomy" id="2828330"/>
    <lineage>
        <taxon>Bacteria</taxon>
        <taxon>Pseudomonadati</taxon>
        <taxon>Bacteroidota</taxon>
        <taxon>Flavobacteriia</taxon>
        <taxon>Flavobacteriales</taxon>
        <taxon>Flavobacteriaceae</taxon>
        <taxon>Winogradskyella</taxon>
    </lineage>
</organism>
<dbReference type="PANTHER" id="PTHR43280">
    <property type="entry name" value="ARAC-FAMILY TRANSCRIPTIONAL REGULATOR"/>
    <property type="match status" value="1"/>
</dbReference>
<feature type="transmembrane region" description="Helical" evidence="4">
    <location>
        <begin position="155"/>
        <end position="175"/>
    </location>
</feature>
<dbReference type="RefSeq" id="WP_218545360.1">
    <property type="nucleotide sequence ID" value="NZ_JAGSPD010000004.1"/>
</dbReference>
<proteinExistence type="predicted"/>
<dbReference type="InterPro" id="IPR018062">
    <property type="entry name" value="HTH_AraC-typ_CS"/>
</dbReference>
<dbReference type="SMART" id="SM00342">
    <property type="entry name" value="HTH_ARAC"/>
    <property type="match status" value="1"/>
</dbReference>
<dbReference type="EMBL" id="JAGSPD010000004">
    <property type="protein sequence ID" value="MBV7268814.1"/>
    <property type="molecule type" value="Genomic_DNA"/>
</dbReference>
<gene>
    <name evidence="6" type="ORF">KCG49_06410</name>
</gene>
<keyword evidence="1" id="KW-0805">Transcription regulation</keyword>
<dbReference type="PROSITE" id="PS01124">
    <property type="entry name" value="HTH_ARAC_FAMILY_2"/>
    <property type="match status" value="1"/>
</dbReference>
<comment type="caution">
    <text evidence="6">The sequence shown here is derived from an EMBL/GenBank/DDBJ whole genome shotgun (WGS) entry which is preliminary data.</text>
</comment>
<dbReference type="PROSITE" id="PS00041">
    <property type="entry name" value="HTH_ARAC_FAMILY_1"/>
    <property type="match status" value="1"/>
</dbReference>
<feature type="transmembrane region" description="Helical" evidence="4">
    <location>
        <begin position="65"/>
        <end position="87"/>
    </location>
</feature>
<protein>
    <submittedName>
        <fullName evidence="6">Helix-turn-helix transcriptional regulator</fullName>
    </submittedName>
</protein>
<dbReference type="PANTHER" id="PTHR43280:SF29">
    <property type="entry name" value="ARAC-FAMILY TRANSCRIPTIONAL REGULATOR"/>
    <property type="match status" value="1"/>
</dbReference>
<keyword evidence="4" id="KW-1133">Transmembrane helix</keyword>
<evidence type="ECO:0000256" key="2">
    <source>
        <dbReference type="ARBA" id="ARBA00023125"/>
    </source>
</evidence>
<accession>A0A9X1F7U8</accession>
<feature type="transmembrane region" description="Helical" evidence="4">
    <location>
        <begin position="96"/>
        <end position="114"/>
    </location>
</feature>
<keyword evidence="4" id="KW-0812">Transmembrane</keyword>